<feature type="compositionally biased region" description="Polar residues" evidence="1">
    <location>
        <begin position="29"/>
        <end position="43"/>
    </location>
</feature>
<dbReference type="AlphaFoldDB" id="A0A0A9AV82"/>
<feature type="region of interest" description="Disordered" evidence="1">
    <location>
        <begin position="1"/>
        <end position="72"/>
    </location>
</feature>
<reference evidence="2" key="2">
    <citation type="journal article" date="2015" name="Data Brief">
        <title>Shoot transcriptome of the giant reed, Arundo donax.</title>
        <authorList>
            <person name="Barrero R.A."/>
            <person name="Guerrero F.D."/>
            <person name="Moolhuijzen P."/>
            <person name="Goolsby J.A."/>
            <person name="Tidwell J."/>
            <person name="Bellgard S.E."/>
            <person name="Bellgard M.I."/>
        </authorList>
    </citation>
    <scope>NUCLEOTIDE SEQUENCE</scope>
    <source>
        <tissue evidence="2">Shoot tissue taken approximately 20 cm above the soil surface</tissue>
    </source>
</reference>
<evidence type="ECO:0000256" key="1">
    <source>
        <dbReference type="SAM" id="MobiDB-lite"/>
    </source>
</evidence>
<protein>
    <submittedName>
        <fullName evidence="2">Uncharacterized protein</fullName>
    </submittedName>
</protein>
<accession>A0A0A9AV82</accession>
<evidence type="ECO:0000313" key="2">
    <source>
        <dbReference type="EMBL" id="JAD53788.1"/>
    </source>
</evidence>
<sequence>MPFTGSAGREELNAAPSPSKQGVLPEPSSAPQQSLADCHTSVSRGAGALPLGGWNGDPGTRTSLQVSHTCEQ</sequence>
<name>A0A0A9AV82_ARUDO</name>
<organism evidence="2">
    <name type="scientific">Arundo donax</name>
    <name type="common">Giant reed</name>
    <name type="synonym">Donax arundinaceus</name>
    <dbReference type="NCBI Taxonomy" id="35708"/>
    <lineage>
        <taxon>Eukaryota</taxon>
        <taxon>Viridiplantae</taxon>
        <taxon>Streptophyta</taxon>
        <taxon>Embryophyta</taxon>
        <taxon>Tracheophyta</taxon>
        <taxon>Spermatophyta</taxon>
        <taxon>Magnoliopsida</taxon>
        <taxon>Liliopsida</taxon>
        <taxon>Poales</taxon>
        <taxon>Poaceae</taxon>
        <taxon>PACMAD clade</taxon>
        <taxon>Arundinoideae</taxon>
        <taxon>Arundineae</taxon>
        <taxon>Arundo</taxon>
    </lineage>
</organism>
<dbReference type="EMBL" id="GBRH01244107">
    <property type="protein sequence ID" value="JAD53788.1"/>
    <property type="molecule type" value="Transcribed_RNA"/>
</dbReference>
<proteinExistence type="predicted"/>
<reference evidence="2" key="1">
    <citation type="submission" date="2014-09" db="EMBL/GenBank/DDBJ databases">
        <authorList>
            <person name="Magalhaes I.L.F."/>
            <person name="Oliveira U."/>
            <person name="Santos F.R."/>
            <person name="Vidigal T.H.D.A."/>
            <person name="Brescovit A.D."/>
            <person name="Santos A.J."/>
        </authorList>
    </citation>
    <scope>NUCLEOTIDE SEQUENCE</scope>
    <source>
        <tissue evidence="2">Shoot tissue taken approximately 20 cm above the soil surface</tissue>
    </source>
</reference>
<feature type="compositionally biased region" description="Polar residues" evidence="1">
    <location>
        <begin position="60"/>
        <end position="72"/>
    </location>
</feature>